<dbReference type="Gene3D" id="3.30.420.40">
    <property type="match status" value="1"/>
</dbReference>
<dbReference type="AlphaFoldDB" id="A0A914YZU0"/>
<evidence type="ECO:0000256" key="1">
    <source>
        <dbReference type="SAM" id="MobiDB-lite"/>
    </source>
</evidence>
<feature type="region of interest" description="Disordered" evidence="1">
    <location>
        <begin position="323"/>
        <end position="352"/>
    </location>
</feature>
<dbReference type="Proteomes" id="UP000887577">
    <property type="component" value="Unplaced"/>
</dbReference>
<evidence type="ECO:0000313" key="2">
    <source>
        <dbReference type="Proteomes" id="UP000887577"/>
    </source>
</evidence>
<sequence length="438" mass="51122">MYTASYLLSSTGIRFKQNGRHHIRWINDVKPARGGLNPRIIKERAEQVFQLLSNQIKNLVIVNGNLSDFEMIEACVEVAEKHTKNIMVIPPLLSRMTYAIEDISKMHNPPPNEVIMVLTVTNAFVDFVILQRDRNFELNIIQREIFKYTNACMKEFLRFYEYYNPDATVVLVHDDFLQLVDDIRDEFRPQNFFWRHFKRWDYLLMFGALARATDDDADFDRRYRIPNFTMGIETIIPGLRLGCNFVIHPERTKIPCKIYGFQGKPQPITLFYFPEYYLFFDKLTLERKDASTKCIWITGSSDQVIGYYDERGVPYITATKDHQEDIKKEPDKMPANKEPIERTINSPTSSTAKPMASQITFIFEEELCTVEIYQNNLVQQVKNSDGNEWTPLYFSMAEGTPEIGKKAKNDLQKFPKGVIYDVLKIIGKPMNEIYNLDS</sequence>
<accession>A0A914YZU0</accession>
<protein>
    <submittedName>
        <fullName evidence="3">Uncharacterized protein</fullName>
    </submittedName>
</protein>
<reference evidence="3" key="1">
    <citation type="submission" date="2022-11" db="UniProtKB">
        <authorList>
            <consortium name="WormBaseParasite"/>
        </authorList>
    </citation>
    <scope>IDENTIFICATION</scope>
</reference>
<dbReference type="WBParaSite" id="PSU_v2.g5445.t1">
    <property type="protein sequence ID" value="PSU_v2.g5445.t1"/>
    <property type="gene ID" value="PSU_v2.g5445"/>
</dbReference>
<name>A0A914YZU0_9BILA</name>
<organism evidence="2 3">
    <name type="scientific">Panagrolaimus superbus</name>
    <dbReference type="NCBI Taxonomy" id="310955"/>
    <lineage>
        <taxon>Eukaryota</taxon>
        <taxon>Metazoa</taxon>
        <taxon>Ecdysozoa</taxon>
        <taxon>Nematoda</taxon>
        <taxon>Chromadorea</taxon>
        <taxon>Rhabditida</taxon>
        <taxon>Tylenchina</taxon>
        <taxon>Panagrolaimomorpha</taxon>
        <taxon>Panagrolaimoidea</taxon>
        <taxon>Panagrolaimidae</taxon>
        <taxon>Panagrolaimus</taxon>
    </lineage>
</organism>
<feature type="compositionally biased region" description="Basic and acidic residues" evidence="1">
    <location>
        <begin position="323"/>
        <end position="341"/>
    </location>
</feature>
<feature type="compositionally biased region" description="Polar residues" evidence="1">
    <location>
        <begin position="343"/>
        <end position="352"/>
    </location>
</feature>
<dbReference type="Gene3D" id="3.30.30.30">
    <property type="match status" value="1"/>
</dbReference>
<proteinExistence type="predicted"/>
<evidence type="ECO:0000313" key="3">
    <source>
        <dbReference type="WBParaSite" id="PSU_v2.g5445.t1"/>
    </source>
</evidence>
<keyword evidence="2" id="KW-1185">Reference proteome</keyword>